<dbReference type="Pfam" id="PF01612">
    <property type="entry name" value="DNA_pol_A_exo1"/>
    <property type="match status" value="1"/>
</dbReference>
<dbReference type="InterPro" id="IPR036397">
    <property type="entry name" value="RNaseH_sf"/>
</dbReference>
<dbReference type="InterPro" id="IPR012337">
    <property type="entry name" value="RNaseH-like_sf"/>
</dbReference>
<keyword evidence="2" id="KW-0479">Metal-binding</keyword>
<gene>
    <name evidence="9" type="ORF">SELMODRAFT_448085</name>
</gene>
<proteinExistence type="inferred from homology"/>
<dbReference type="GO" id="GO:0071035">
    <property type="term" value="P:nuclear polyadenylation-dependent rRNA catabolic process"/>
    <property type="evidence" value="ECO:0000318"/>
    <property type="project" value="GO_Central"/>
</dbReference>
<dbReference type="eggNOG" id="KOG4373">
    <property type="taxonomic scope" value="Eukaryota"/>
</dbReference>
<dbReference type="GO" id="GO:0005730">
    <property type="term" value="C:nucleolus"/>
    <property type="evidence" value="ECO:0000318"/>
    <property type="project" value="GO_Central"/>
</dbReference>
<feature type="region of interest" description="Disordered" evidence="5">
    <location>
        <begin position="1344"/>
        <end position="1371"/>
    </location>
</feature>
<evidence type="ECO:0000256" key="3">
    <source>
        <dbReference type="ARBA" id="ARBA00022801"/>
    </source>
</evidence>
<comment type="similarity">
    <text evidence="1">Belongs to the cytidine and deoxycytidylate deaminase family.</text>
</comment>
<dbReference type="GO" id="GO:0000175">
    <property type="term" value="F:3'-5'-RNA exonuclease activity"/>
    <property type="evidence" value="ECO:0000318"/>
    <property type="project" value="GO_Central"/>
</dbReference>
<dbReference type="SUPFAM" id="SSF53927">
    <property type="entry name" value="Cytidine deaminase-like"/>
    <property type="match status" value="1"/>
</dbReference>
<evidence type="ECO:0008006" key="11">
    <source>
        <dbReference type="Google" id="ProtNLM"/>
    </source>
</evidence>
<dbReference type="Gene3D" id="3.30.420.10">
    <property type="entry name" value="Ribonuclease H-like superfamily/Ribonuclease H"/>
    <property type="match status" value="1"/>
</dbReference>
<dbReference type="InterPro" id="IPR049559">
    <property type="entry name" value="Rrp6p-like_exo"/>
</dbReference>
<dbReference type="GO" id="GO:0071036">
    <property type="term" value="P:nuclear polyadenylation-dependent snoRNA catabolic process"/>
    <property type="evidence" value="ECO:0000318"/>
    <property type="project" value="GO_Central"/>
</dbReference>
<dbReference type="PROSITE" id="PS51747">
    <property type="entry name" value="CYT_DCMP_DEAMINASES_2"/>
    <property type="match status" value="1"/>
</dbReference>
<dbReference type="Pfam" id="PF00570">
    <property type="entry name" value="HRDC"/>
    <property type="match status" value="1"/>
</dbReference>
<dbReference type="Proteomes" id="UP000001514">
    <property type="component" value="Unassembled WGS sequence"/>
</dbReference>
<dbReference type="GO" id="GO:0071040">
    <property type="term" value="P:nuclear polyadenylation-dependent antisense transcript catabolic process"/>
    <property type="evidence" value="ECO:0000318"/>
    <property type="project" value="GO_Central"/>
</dbReference>
<dbReference type="Gene3D" id="3.40.140.10">
    <property type="entry name" value="Cytidine Deaminase, domain 2"/>
    <property type="match status" value="1"/>
</dbReference>
<dbReference type="PROSITE" id="PS00903">
    <property type="entry name" value="CYT_DCMP_DEAMINASES_1"/>
    <property type="match status" value="1"/>
</dbReference>
<dbReference type="KEGG" id="smo:SELMODRAFT_448085"/>
<name>D8T4Q2_SELML</name>
<evidence type="ECO:0000256" key="4">
    <source>
        <dbReference type="ARBA" id="ARBA00022833"/>
    </source>
</evidence>
<dbReference type="CDD" id="cd01285">
    <property type="entry name" value="nucleoside_deaminase"/>
    <property type="match status" value="1"/>
</dbReference>
<dbReference type="CDD" id="cd06147">
    <property type="entry name" value="Rrp6p_like_exo"/>
    <property type="match status" value="1"/>
</dbReference>
<dbReference type="GO" id="GO:0071037">
    <property type="term" value="P:nuclear polyadenylation-dependent snRNA catabolic process"/>
    <property type="evidence" value="ECO:0000318"/>
    <property type="project" value="GO_Central"/>
</dbReference>
<evidence type="ECO:0000256" key="2">
    <source>
        <dbReference type="ARBA" id="ARBA00022723"/>
    </source>
</evidence>
<dbReference type="InterPro" id="IPR002125">
    <property type="entry name" value="CMP_dCMP_dom"/>
</dbReference>
<sequence>MGDGDDAPAPGANPIPSVIAASSTTEVSVVLPCSIQDSQKESPLVVPCAIPAHQEAVQDRDYKFLSKAVDEAYKGVTCGDGGPFGAVVVRNNEVVVSCHNMVLRHTDPTAHAEVTAVREACKKLNRLELSDCEIFASCEPCPMCFGAIHLSRIKRLVYGAKAEAAIAVGFDDFIADAIRGTSYYQKANLEIKRADGSVAAIAEQRLKTVKRSRTLKSPLPWPSLPLLATTNALRGMETSVTFFSQRMRPVAMLLAIVFFIVSFTSYVSAMTASGTAFSSSSSLNQIVVGRVFCDRCVEGRFSRHAAFVKGAKVALECTGDDGGIHVAEGETDMAGSFLIPFDTSKINSHSCSVKLVNAPLSECNLVSKPAQVLTPDMKLKKNVVYAGLLSFRPEEPLPACSSRKSDAYYGTPPAYSSPAPVTRAAPPPPAFSSPAPIVRASPPPLYSSPVPYSSPAPMVRASPPPLYSSPVPYSSPAPMVRSSPPPLYSSPVPYSSPAPIVRASPPPYSSPAPIVPASPPPYSSPAPIVRSSPPPLYSSPAPVVRPSPPPYSSPAPIVRSSPPPYSSPAPVVRSSPPPLYQPPPLYSSPAPIIRSAPPVPVSCAPPIYSSPAPIVRSSPPPAYSSPSPPPYSSPAPIVRSSPPPLICPMALLWCSAGSPNAKALVLCCSCVVGIVAVVVVARRVRRRVAEDDNEDEEIKPQKRFKRILADNTPLPFVHLEIPGKGEDSHPYGDEIRALLEGPVLPLFETEQPLAEMEEPFVWIETKEALEDLAQVLSEESEFAVDTEQHSIRSFLGFTALIQISTYKRDYLIDAIALHDEMETLRPVFANASICKVFHGADSDILWLQRDFHIYVVNLFDTARACDVLGKPQRSLAYLLQTYCNISTNKAFQKSDWRQRPLPEDILLYARSDAHFLLYIARKLYSELLQGETDLANAPLQMATRRSHLICLQLYEKDASSASAAASLFSKFQESNLDKPREASMRRRLRLLCEWRDAVARIEDESLRFVLSDAAIVAIARTLPRTGKEVYRSIHAADMATSTDSSKTSLLPSPSPLVKRHISSLILAIKDSAANATSGEQRDDKKGRRFLFNKRSNSELKRTQFVKKFSCKGLVYENCRIYAGDGRLLCYCDRRKLEWYLQRGLAERLNEEPPAIRLCFEPKGRPEDENNEFYIQSKSNQCVGCGESSHYLRYRIIPSCYRQHFPEYLKSHRSHDIVLLCVDCHEKAHRAAEKYKHVIALESGIPLFARKIIAAEDVEGSGYSVIESETGVPPLQLRNAAMALLCHGPDMPESRRAELEMVISGYFGGRQIDEADMKAAALVGIDPRGKKRLTRKIDKLLRKKQAHNSNAAVESPVVENGEPGKNPKKTHKISLLGHGLHGKKVVEKIWEGQGEDGIRDFIQRWRMVFVDAVHPGYLPTGWEVTHRLFVRTTFERFGKIAVVFMHALVE</sequence>
<dbReference type="GO" id="GO:0071038">
    <property type="term" value="P:TRAMP-dependent tRNA surveillance pathway"/>
    <property type="evidence" value="ECO:0000318"/>
    <property type="project" value="GO_Central"/>
</dbReference>
<dbReference type="Pfam" id="PF01190">
    <property type="entry name" value="Pollen_Ole_e_1"/>
    <property type="match status" value="1"/>
</dbReference>
<feature type="domain" description="CMP/dCMP-type deaminase" evidence="8">
    <location>
        <begin position="59"/>
        <end position="169"/>
    </location>
</feature>
<keyword evidence="10" id="KW-1185">Reference proteome</keyword>
<evidence type="ECO:0000313" key="10">
    <source>
        <dbReference type="Proteomes" id="UP000001514"/>
    </source>
</evidence>
<feature type="domain" description="HRDC" evidence="7">
    <location>
        <begin position="981"/>
        <end position="1063"/>
    </location>
</feature>
<dbReference type="InterPro" id="IPR016193">
    <property type="entry name" value="Cytidine_deaminase-like"/>
</dbReference>
<dbReference type="PANTHER" id="PTHR12124:SF68">
    <property type="entry name" value="PROTEIN RRP6-LIKE 3"/>
    <property type="match status" value="1"/>
</dbReference>
<dbReference type="GO" id="GO:0000166">
    <property type="term" value="F:nucleotide binding"/>
    <property type="evidence" value="ECO:0007669"/>
    <property type="project" value="InterPro"/>
</dbReference>
<dbReference type="PANTHER" id="PTHR12124">
    <property type="entry name" value="POLYMYOSITIS/SCLERODERMA AUTOANTIGEN-RELATED"/>
    <property type="match status" value="1"/>
</dbReference>
<protein>
    <recommendedName>
        <fullName evidence="11">CMP/dCMP-type deaminase domain-containing protein</fullName>
    </recommendedName>
</protein>
<dbReference type="STRING" id="88036.D8T4Q2"/>
<dbReference type="EMBL" id="GL377674">
    <property type="protein sequence ID" value="EFJ08460.1"/>
    <property type="molecule type" value="Genomic_DNA"/>
</dbReference>
<evidence type="ECO:0000256" key="1">
    <source>
        <dbReference type="ARBA" id="ARBA00006576"/>
    </source>
</evidence>
<dbReference type="InterPro" id="IPR002562">
    <property type="entry name" value="3'-5'_exonuclease_dom"/>
</dbReference>
<dbReference type="SUPFAM" id="SSF47819">
    <property type="entry name" value="HRDC-like"/>
    <property type="match status" value="1"/>
</dbReference>
<evidence type="ECO:0000259" key="8">
    <source>
        <dbReference type="PROSITE" id="PS51747"/>
    </source>
</evidence>
<dbReference type="HOGENOM" id="CLU_251436_0_0_1"/>
<dbReference type="GO" id="GO:0071039">
    <property type="term" value="P:nuclear polyadenylation-dependent CUT catabolic process"/>
    <property type="evidence" value="ECO:0000318"/>
    <property type="project" value="GO_Central"/>
</dbReference>
<dbReference type="Gene3D" id="1.10.150.80">
    <property type="entry name" value="HRDC domain"/>
    <property type="match status" value="1"/>
</dbReference>
<dbReference type="GO" id="GO:0071044">
    <property type="term" value="P:histone mRNA catabolic process"/>
    <property type="evidence" value="ECO:0000318"/>
    <property type="project" value="GO_Central"/>
</dbReference>
<keyword evidence="6" id="KW-1133">Transmembrane helix</keyword>
<dbReference type="GO" id="GO:0000176">
    <property type="term" value="C:nuclear exosome (RNase complex)"/>
    <property type="evidence" value="ECO:0000318"/>
    <property type="project" value="GO_Central"/>
</dbReference>
<dbReference type="eggNOG" id="KOG2206">
    <property type="taxonomic scope" value="Eukaryota"/>
</dbReference>
<evidence type="ECO:0000256" key="6">
    <source>
        <dbReference type="SAM" id="Phobius"/>
    </source>
</evidence>
<dbReference type="FunCoup" id="D8T4Q2">
    <property type="interactions" value="521"/>
</dbReference>
<dbReference type="InterPro" id="IPR010997">
    <property type="entry name" value="HRDC-like_sf"/>
</dbReference>
<dbReference type="InterPro" id="IPR044876">
    <property type="entry name" value="HRDC_dom_sf"/>
</dbReference>
<keyword evidence="3" id="KW-0378">Hydrolase</keyword>
<accession>D8T4Q2</accession>
<dbReference type="GO" id="GO:0008270">
    <property type="term" value="F:zinc ion binding"/>
    <property type="evidence" value="ECO:0007669"/>
    <property type="project" value="InterPro"/>
</dbReference>
<feature type="transmembrane region" description="Helical" evidence="6">
    <location>
        <begin position="250"/>
        <end position="269"/>
    </location>
</feature>
<dbReference type="InterPro" id="IPR002121">
    <property type="entry name" value="HRDC_dom"/>
</dbReference>
<dbReference type="GO" id="GO:0000467">
    <property type="term" value="P:exonucleolytic trimming to generate mature 3'-end of 5.8S rRNA from tricistronic rRNA transcript (SSU-rRNA, 5.8S rRNA, LSU-rRNA)"/>
    <property type="evidence" value="ECO:0000318"/>
    <property type="project" value="GO_Central"/>
</dbReference>
<keyword evidence="4" id="KW-0862">Zinc</keyword>
<dbReference type="eggNOG" id="KOG1018">
    <property type="taxonomic scope" value="Eukaryota"/>
</dbReference>
<dbReference type="InterPro" id="IPR016192">
    <property type="entry name" value="APOBEC/CMP_deaminase_Zn-bd"/>
</dbReference>
<dbReference type="GO" id="GO:0003727">
    <property type="term" value="F:single-stranded RNA binding"/>
    <property type="evidence" value="ECO:0000318"/>
    <property type="project" value="GO_Central"/>
</dbReference>
<dbReference type="GO" id="GO:0071051">
    <property type="term" value="P:poly(A)-dependent snoRNA 3'-end processing"/>
    <property type="evidence" value="ECO:0000318"/>
    <property type="project" value="GO_Central"/>
</dbReference>
<dbReference type="FunFam" id="3.40.140.10:FF:000011">
    <property type="entry name" value="tRNA-specific adenosine deaminase"/>
    <property type="match status" value="1"/>
</dbReference>
<dbReference type="SUPFAM" id="SSF53098">
    <property type="entry name" value="Ribonuclease H-like"/>
    <property type="match status" value="1"/>
</dbReference>
<dbReference type="Pfam" id="PF00383">
    <property type="entry name" value="dCMP_cyt_deam_1"/>
    <property type="match status" value="1"/>
</dbReference>
<organism evidence="10">
    <name type="scientific">Selaginella moellendorffii</name>
    <name type="common">Spikemoss</name>
    <dbReference type="NCBI Taxonomy" id="88036"/>
    <lineage>
        <taxon>Eukaryota</taxon>
        <taxon>Viridiplantae</taxon>
        <taxon>Streptophyta</taxon>
        <taxon>Embryophyta</taxon>
        <taxon>Tracheophyta</taxon>
        <taxon>Lycopodiopsida</taxon>
        <taxon>Selaginellales</taxon>
        <taxon>Selaginellaceae</taxon>
        <taxon>Selaginella</taxon>
    </lineage>
</organism>
<evidence type="ECO:0000256" key="5">
    <source>
        <dbReference type="SAM" id="MobiDB-lite"/>
    </source>
</evidence>
<reference evidence="9 10" key="1">
    <citation type="journal article" date="2011" name="Science">
        <title>The Selaginella genome identifies genetic changes associated with the evolution of vascular plants.</title>
        <authorList>
            <person name="Banks J.A."/>
            <person name="Nishiyama T."/>
            <person name="Hasebe M."/>
            <person name="Bowman J.L."/>
            <person name="Gribskov M."/>
            <person name="dePamphilis C."/>
            <person name="Albert V.A."/>
            <person name="Aono N."/>
            <person name="Aoyama T."/>
            <person name="Ambrose B.A."/>
            <person name="Ashton N.W."/>
            <person name="Axtell M.J."/>
            <person name="Barker E."/>
            <person name="Barker M.S."/>
            <person name="Bennetzen J.L."/>
            <person name="Bonawitz N.D."/>
            <person name="Chapple C."/>
            <person name="Cheng C."/>
            <person name="Correa L.G."/>
            <person name="Dacre M."/>
            <person name="DeBarry J."/>
            <person name="Dreyer I."/>
            <person name="Elias M."/>
            <person name="Engstrom E.M."/>
            <person name="Estelle M."/>
            <person name="Feng L."/>
            <person name="Finet C."/>
            <person name="Floyd S.K."/>
            <person name="Frommer W.B."/>
            <person name="Fujita T."/>
            <person name="Gramzow L."/>
            <person name="Gutensohn M."/>
            <person name="Harholt J."/>
            <person name="Hattori M."/>
            <person name="Heyl A."/>
            <person name="Hirai T."/>
            <person name="Hiwatashi Y."/>
            <person name="Ishikawa M."/>
            <person name="Iwata M."/>
            <person name="Karol K.G."/>
            <person name="Koehler B."/>
            <person name="Kolukisaoglu U."/>
            <person name="Kubo M."/>
            <person name="Kurata T."/>
            <person name="Lalonde S."/>
            <person name="Li K."/>
            <person name="Li Y."/>
            <person name="Litt A."/>
            <person name="Lyons E."/>
            <person name="Manning G."/>
            <person name="Maruyama T."/>
            <person name="Michael T.P."/>
            <person name="Mikami K."/>
            <person name="Miyazaki S."/>
            <person name="Morinaga S."/>
            <person name="Murata T."/>
            <person name="Mueller-Roeber B."/>
            <person name="Nelson D.R."/>
            <person name="Obara M."/>
            <person name="Oguri Y."/>
            <person name="Olmstead R.G."/>
            <person name="Onodera N."/>
            <person name="Petersen B.L."/>
            <person name="Pils B."/>
            <person name="Prigge M."/>
            <person name="Rensing S.A."/>
            <person name="Riano-Pachon D.M."/>
            <person name="Roberts A.W."/>
            <person name="Sato Y."/>
            <person name="Scheller H.V."/>
            <person name="Schulz B."/>
            <person name="Schulz C."/>
            <person name="Shakirov E.V."/>
            <person name="Shibagaki N."/>
            <person name="Shinohara N."/>
            <person name="Shippen D.E."/>
            <person name="Soerensen I."/>
            <person name="Sotooka R."/>
            <person name="Sugimoto N."/>
            <person name="Sugita M."/>
            <person name="Sumikawa N."/>
            <person name="Tanurdzic M."/>
            <person name="Theissen G."/>
            <person name="Ulvskov P."/>
            <person name="Wakazuki S."/>
            <person name="Weng J.K."/>
            <person name="Willats W.W."/>
            <person name="Wipf D."/>
            <person name="Wolf P.G."/>
            <person name="Yang L."/>
            <person name="Zimmer A.D."/>
            <person name="Zhu Q."/>
            <person name="Mitros T."/>
            <person name="Hellsten U."/>
            <person name="Loque D."/>
            <person name="Otillar R."/>
            <person name="Salamov A."/>
            <person name="Schmutz J."/>
            <person name="Shapiro H."/>
            <person name="Lindquist E."/>
            <person name="Lucas S."/>
            <person name="Rokhsar D."/>
            <person name="Grigoriev I.V."/>
        </authorList>
    </citation>
    <scope>NUCLEOTIDE SEQUENCE [LARGE SCALE GENOMIC DNA]</scope>
</reference>
<dbReference type="InParanoid" id="D8T4Q2"/>
<evidence type="ECO:0000259" key="7">
    <source>
        <dbReference type="PROSITE" id="PS50967"/>
    </source>
</evidence>
<dbReference type="Gramene" id="EFJ08460">
    <property type="protein sequence ID" value="EFJ08460"/>
    <property type="gene ID" value="SELMODRAFT_448085"/>
</dbReference>
<dbReference type="PROSITE" id="PS50967">
    <property type="entry name" value="HRDC"/>
    <property type="match status" value="1"/>
</dbReference>
<evidence type="ECO:0000313" key="9">
    <source>
        <dbReference type="EMBL" id="EFJ08460.1"/>
    </source>
</evidence>
<dbReference type="InterPro" id="IPR045092">
    <property type="entry name" value="Rrp6-like"/>
</dbReference>
<keyword evidence="6" id="KW-0472">Membrane</keyword>
<dbReference type="SMART" id="SM00474">
    <property type="entry name" value="35EXOc"/>
    <property type="match status" value="1"/>
</dbReference>
<keyword evidence="6" id="KW-0812">Transmembrane</keyword>